<evidence type="ECO:0000256" key="1">
    <source>
        <dbReference type="SAM" id="Phobius"/>
    </source>
</evidence>
<feature type="transmembrane region" description="Helical" evidence="1">
    <location>
        <begin position="67"/>
        <end position="87"/>
    </location>
</feature>
<dbReference type="AlphaFoldDB" id="A0A2G3E317"/>
<evidence type="ECO:0000313" key="2">
    <source>
        <dbReference type="EMBL" id="PHU37611.1"/>
    </source>
</evidence>
<evidence type="ECO:0008006" key="4">
    <source>
        <dbReference type="Google" id="ProtNLM"/>
    </source>
</evidence>
<keyword evidence="1" id="KW-0812">Transmembrane</keyword>
<accession>A0A2G3E317</accession>
<keyword evidence="1" id="KW-0472">Membrane</keyword>
<protein>
    <recommendedName>
        <fullName evidence="4">Lipoprotein</fullName>
    </recommendedName>
</protein>
<dbReference type="Proteomes" id="UP000224563">
    <property type="component" value="Unassembled WGS sequence"/>
</dbReference>
<organism evidence="2 3">
    <name type="scientific">Agathobacter ruminis</name>
    <dbReference type="NCBI Taxonomy" id="1712665"/>
    <lineage>
        <taxon>Bacteria</taxon>
        <taxon>Bacillati</taxon>
        <taxon>Bacillota</taxon>
        <taxon>Clostridia</taxon>
        <taxon>Lachnospirales</taxon>
        <taxon>Lachnospiraceae</taxon>
        <taxon>Agathobacter</taxon>
    </lineage>
</organism>
<dbReference type="EMBL" id="PDYG01000038">
    <property type="protein sequence ID" value="PHU37611.1"/>
    <property type="molecule type" value="Genomic_DNA"/>
</dbReference>
<gene>
    <name evidence="2" type="ORF">CSX02_06945</name>
</gene>
<name>A0A2G3E317_9FIRM</name>
<keyword evidence="1" id="KW-1133">Transmembrane helix</keyword>
<evidence type="ECO:0000313" key="3">
    <source>
        <dbReference type="Proteomes" id="UP000224563"/>
    </source>
</evidence>
<proteinExistence type="predicted"/>
<dbReference type="PROSITE" id="PS51257">
    <property type="entry name" value="PROKAR_LIPOPROTEIN"/>
    <property type="match status" value="1"/>
</dbReference>
<dbReference type="RefSeq" id="WP_099386139.1">
    <property type="nucleotide sequence ID" value="NZ_JANSWH010000020.1"/>
</dbReference>
<reference evidence="2 3" key="1">
    <citation type="submission" date="2017-10" db="EMBL/GenBank/DDBJ databases">
        <title>Resolving the taxonomy of Roseburia spp., Eubacterium rectale and Agathobacter spp. through phylogenomic analysis.</title>
        <authorList>
            <person name="Sheridan P.O."/>
            <person name="Walker A.W."/>
            <person name="Duncan S.H."/>
            <person name="Scott K.P."/>
            <person name="Toole P.W.O."/>
            <person name="Luis P."/>
            <person name="Flint H.J."/>
        </authorList>
    </citation>
    <scope>NUCLEOTIDE SEQUENCE [LARGE SCALE GENOMIC DNA]</scope>
    <source>
        <strain evidence="2 3">JK623</strain>
    </source>
</reference>
<feature type="transmembrane region" description="Helical" evidence="1">
    <location>
        <begin position="93"/>
        <end position="112"/>
    </location>
</feature>
<comment type="caution">
    <text evidence="2">The sequence shown here is derived from an EMBL/GenBank/DDBJ whole genome shotgun (WGS) entry which is preliminary data.</text>
</comment>
<reference evidence="2 3" key="2">
    <citation type="submission" date="2017-10" db="EMBL/GenBank/DDBJ databases">
        <authorList>
            <person name="Banno H."/>
            <person name="Chua N.-H."/>
        </authorList>
    </citation>
    <scope>NUCLEOTIDE SEQUENCE [LARGE SCALE GENOMIC DNA]</scope>
    <source>
        <strain evidence="2 3">JK623</strain>
    </source>
</reference>
<keyword evidence="3" id="KW-1185">Reference proteome</keyword>
<sequence length="121" mass="12382">MKVWKLVAGIFSIVLSVIVLFQSCAAGVVDAIEDQGGTSGSAGLIVAIVMLAGGIVSIATRSSQKKGANIALLILFGIGAVTGLAMHGIYTDLIIWGVFCLINAILALINIITGSKNQPTL</sequence>
<feature type="transmembrane region" description="Helical" evidence="1">
    <location>
        <begin position="42"/>
        <end position="60"/>
    </location>
</feature>